<gene>
    <name evidence="7" type="ORF">V8G54_004017</name>
</gene>
<proteinExistence type="predicted"/>
<dbReference type="GO" id="GO:0006355">
    <property type="term" value="P:regulation of DNA-templated transcription"/>
    <property type="evidence" value="ECO:0007669"/>
    <property type="project" value="InterPro"/>
</dbReference>
<name>A0AAQ3SDP7_VIGMU</name>
<feature type="domain" description="NAC" evidence="6">
    <location>
        <begin position="6"/>
        <end position="180"/>
    </location>
</feature>
<dbReference type="Proteomes" id="UP001374535">
    <property type="component" value="Chromosome 1"/>
</dbReference>
<dbReference type="EMBL" id="CP144700">
    <property type="protein sequence ID" value="WVZ25473.1"/>
    <property type="molecule type" value="Genomic_DNA"/>
</dbReference>
<evidence type="ECO:0000259" key="6">
    <source>
        <dbReference type="PROSITE" id="PS51005"/>
    </source>
</evidence>
<evidence type="ECO:0000256" key="4">
    <source>
        <dbReference type="ARBA" id="ARBA00023242"/>
    </source>
</evidence>
<dbReference type="Gene3D" id="2.170.150.80">
    <property type="entry name" value="NAC domain"/>
    <property type="match status" value="1"/>
</dbReference>
<keyword evidence="2" id="KW-0238">DNA-binding</keyword>
<organism evidence="7 8">
    <name type="scientific">Vigna mungo</name>
    <name type="common">Black gram</name>
    <name type="synonym">Phaseolus mungo</name>
    <dbReference type="NCBI Taxonomy" id="3915"/>
    <lineage>
        <taxon>Eukaryota</taxon>
        <taxon>Viridiplantae</taxon>
        <taxon>Streptophyta</taxon>
        <taxon>Embryophyta</taxon>
        <taxon>Tracheophyta</taxon>
        <taxon>Spermatophyta</taxon>
        <taxon>Magnoliopsida</taxon>
        <taxon>eudicotyledons</taxon>
        <taxon>Gunneridae</taxon>
        <taxon>Pentapetalae</taxon>
        <taxon>rosids</taxon>
        <taxon>fabids</taxon>
        <taxon>Fabales</taxon>
        <taxon>Fabaceae</taxon>
        <taxon>Papilionoideae</taxon>
        <taxon>50 kb inversion clade</taxon>
        <taxon>NPAAA clade</taxon>
        <taxon>indigoferoid/millettioid clade</taxon>
        <taxon>Phaseoleae</taxon>
        <taxon>Vigna</taxon>
    </lineage>
</organism>
<keyword evidence="1" id="KW-0805">Transcription regulation</keyword>
<evidence type="ECO:0000256" key="1">
    <source>
        <dbReference type="ARBA" id="ARBA00023015"/>
    </source>
</evidence>
<dbReference type="InterPro" id="IPR003441">
    <property type="entry name" value="NAC-dom"/>
</dbReference>
<dbReference type="PANTHER" id="PTHR31744:SF210">
    <property type="entry name" value="NAC DOMAIN-CONTAINING PROTEIN 86-LIKE"/>
    <property type="match status" value="1"/>
</dbReference>
<protein>
    <recommendedName>
        <fullName evidence="6">NAC domain-containing protein</fullName>
    </recommendedName>
</protein>
<dbReference type="AlphaFoldDB" id="A0AAQ3SDP7"/>
<keyword evidence="3" id="KW-0804">Transcription</keyword>
<sequence length="353" mass="39377">MAVSRLKPGFRFHPSGVELVLYFLKRKVMGKKFFGGAIAELDIYKYAPWDLPAQSCLRTGELEWYFFCPLEKKYGSGCRMKRATEIGYWKATGRDRPVQYNNKTVGKIRTLIFHKGKSPKGERTNWVIHEHRLEDKDLADKGIAQGGCMLPPTVLLLHSLFCLVPVERFNSYVVCKVFEKEGLGPRNGAQYARPFNEEEWSDEELEIPCTASTAPVPILPMTSDASVLKDNPVPASGCTSCLSRSMPLPGTADPSDPNDQVVNNDDEDILRMNDISEDGDKLFEKADNDQENIDGGVPPLAEFFVGLDAYLDAHHTVISSGQNAEFSTNGINTTDDVWSLDFIELSDLDISLV</sequence>
<evidence type="ECO:0000256" key="2">
    <source>
        <dbReference type="ARBA" id="ARBA00023125"/>
    </source>
</evidence>
<evidence type="ECO:0000313" key="7">
    <source>
        <dbReference type="EMBL" id="WVZ25473.1"/>
    </source>
</evidence>
<keyword evidence="4" id="KW-0539">Nucleus</keyword>
<dbReference type="GO" id="GO:0003677">
    <property type="term" value="F:DNA binding"/>
    <property type="evidence" value="ECO:0007669"/>
    <property type="project" value="UniProtKB-KW"/>
</dbReference>
<dbReference type="PROSITE" id="PS51005">
    <property type="entry name" value="NAC"/>
    <property type="match status" value="1"/>
</dbReference>
<dbReference type="PANTHER" id="PTHR31744">
    <property type="entry name" value="PROTEIN CUP-SHAPED COTYLEDON 2-RELATED"/>
    <property type="match status" value="1"/>
</dbReference>
<keyword evidence="8" id="KW-1185">Reference proteome</keyword>
<feature type="region of interest" description="Disordered" evidence="5">
    <location>
        <begin position="246"/>
        <end position="266"/>
    </location>
</feature>
<reference evidence="7 8" key="1">
    <citation type="journal article" date="2023" name="Life. Sci Alliance">
        <title>Evolutionary insights into 3D genome organization and epigenetic landscape of Vigna mungo.</title>
        <authorList>
            <person name="Junaid A."/>
            <person name="Singh B."/>
            <person name="Bhatia S."/>
        </authorList>
    </citation>
    <scope>NUCLEOTIDE SEQUENCE [LARGE SCALE GENOMIC DNA]</scope>
    <source>
        <strain evidence="7">Urdbean</strain>
    </source>
</reference>
<dbReference type="SUPFAM" id="SSF101941">
    <property type="entry name" value="NAC domain"/>
    <property type="match status" value="1"/>
</dbReference>
<evidence type="ECO:0000256" key="3">
    <source>
        <dbReference type="ARBA" id="ARBA00023163"/>
    </source>
</evidence>
<dbReference type="Pfam" id="PF02365">
    <property type="entry name" value="NAM"/>
    <property type="match status" value="1"/>
</dbReference>
<evidence type="ECO:0000313" key="8">
    <source>
        <dbReference type="Proteomes" id="UP001374535"/>
    </source>
</evidence>
<evidence type="ECO:0000256" key="5">
    <source>
        <dbReference type="SAM" id="MobiDB-lite"/>
    </source>
</evidence>
<accession>A0AAQ3SDP7</accession>
<dbReference type="InterPro" id="IPR036093">
    <property type="entry name" value="NAC_dom_sf"/>
</dbReference>